<dbReference type="Gene3D" id="2.60.120.260">
    <property type="entry name" value="Galactose-binding domain-like"/>
    <property type="match status" value="1"/>
</dbReference>
<keyword evidence="8" id="KW-1185">Reference proteome</keyword>
<dbReference type="SUPFAM" id="SSF49785">
    <property type="entry name" value="Galactose-binding domain-like"/>
    <property type="match status" value="1"/>
</dbReference>
<dbReference type="Gene3D" id="2.60.40.1180">
    <property type="entry name" value="Golgi alpha-mannosidase II"/>
    <property type="match status" value="1"/>
</dbReference>
<dbReference type="InterPro" id="IPR013785">
    <property type="entry name" value="Aldolase_TIM"/>
</dbReference>
<dbReference type="EC" id="3.2.1.22" evidence="4"/>
<dbReference type="CDD" id="cd14792">
    <property type="entry name" value="GH27"/>
    <property type="match status" value="1"/>
</dbReference>
<dbReference type="PRINTS" id="PR00740">
    <property type="entry name" value="GLHYDRLASE27"/>
</dbReference>
<feature type="domain" description="CBM6" evidence="6">
    <location>
        <begin position="406"/>
        <end position="535"/>
    </location>
</feature>
<keyword evidence="3 4" id="KW-0326">Glycosidase</keyword>
<proteinExistence type="inferred from homology"/>
<dbReference type="CDD" id="cd04081">
    <property type="entry name" value="CBM35_galactosidase-like"/>
    <property type="match status" value="1"/>
</dbReference>
<evidence type="ECO:0000256" key="3">
    <source>
        <dbReference type="ARBA" id="ARBA00023295"/>
    </source>
</evidence>
<dbReference type="Proteomes" id="UP001193734">
    <property type="component" value="Unassembled WGS sequence"/>
</dbReference>
<dbReference type="PANTHER" id="PTHR11452">
    <property type="entry name" value="ALPHA-GALACTOSIDASE/ALPHA-N-ACETYLGALACTOSAMINIDASE"/>
    <property type="match status" value="1"/>
</dbReference>
<dbReference type="InterPro" id="IPR017853">
    <property type="entry name" value="GH"/>
</dbReference>
<reference evidence="7 8" key="1">
    <citation type="submission" date="2020-05" db="EMBL/GenBank/DDBJ databases">
        <title>Distinct polysaccharide utilization as determinants for interspecies competition between intestinal Prevotella spp.</title>
        <authorList>
            <person name="Galvez E.J.C."/>
            <person name="Iljazovic A."/>
            <person name="Strowig T."/>
        </authorList>
    </citation>
    <scope>NUCLEOTIDE SEQUENCE [LARGE SCALE GENOMIC DNA]</scope>
    <source>
        <strain evidence="7 8">PROD</strain>
    </source>
</reference>
<evidence type="ECO:0000313" key="7">
    <source>
        <dbReference type="EMBL" id="NPE13655.1"/>
    </source>
</evidence>
<dbReference type="InterPro" id="IPR013780">
    <property type="entry name" value="Glyco_hydro_b"/>
</dbReference>
<evidence type="ECO:0000256" key="2">
    <source>
        <dbReference type="ARBA" id="ARBA00022801"/>
    </source>
</evidence>
<dbReference type="InterPro" id="IPR008979">
    <property type="entry name" value="Galactose-bd-like_sf"/>
</dbReference>
<dbReference type="SUPFAM" id="SSF51011">
    <property type="entry name" value="Glycosyl hydrolase domain"/>
    <property type="match status" value="1"/>
</dbReference>
<protein>
    <recommendedName>
        <fullName evidence="4">Alpha-galactosidase</fullName>
        <ecNumber evidence="4">3.2.1.22</ecNumber>
    </recommendedName>
    <alternativeName>
        <fullName evidence="4">Melibiase</fullName>
    </alternativeName>
</protein>
<dbReference type="PROSITE" id="PS51175">
    <property type="entry name" value="CBM6"/>
    <property type="match status" value="1"/>
</dbReference>
<keyword evidence="2 4" id="KW-0378">Hydrolase</keyword>
<evidence type="ECO:0000256" key="5">
    <source>
        <dbReference type="SAM" id="SignalP"/>
    </source>
</evidence>
<dbReference type="InterPro" id="IPR002241">
    <property type="entry name" value="Glyco_hydro_27"/>
</dbReference>
<dbReference type="Gene3D" id="3.20.20.70">
    <property type="entry name" value="Aldolase class I"/>
    <property type="match status" value="1"/>
</dbReference>
<dbReference type="RefSeq" id="WP_172176945.1">
    <property type="nucleotide sequence ID" value="NZ_CASGIA010000002.1"/>
</dbReference>
<evidence type="ECO:0000256" key="4">
    <source>
        <dbReference type="RuleBase" id="RU361168"/>
    </source>
</evidence>
<sequence>MKKAFLYALSSVFLLVPVISSASSYNDVKAKTVQSPIMGWSSWNTYHVNISDSLIIRQADALVSTGLSRAGYRQINIDDGFFGWRDSTGTMHPHPQRFPRGMRFVSDHIHSLGLKAGIYSDAGANTCGSRYDDDENGFGAGLYGHEEQDARLYFGEWGFDFIKIDYCGAGHELNLNEQKRYTEISRAFRAAGHGDVAVNICRWTFPGTWAAELAGSWRISQDIRPRWSSVSDIIGKNMYLSAYCSPGHYNDMDMLEIGRGLSDNEEEVHFGMWCIMSSPLLIGCDLTRLSEASLNLLSNPELIALNQDSLGLQARVVARCGNGYVLAKDIERRHGKVQAVALYNPSDSACHFSVPLSQLGMGGRVSLRNLIRRCDMKPVRDSIVHTLSPRSVLIMRAEATRRIETSHYEAEWAYLPCFDALGKRKYQVIYARNEAASGGMVVSYLGGRPENTARWTDVWSDRGGRYLLTVRYVPAVRRALEISVNGGKPTRLDRLSYTDSMAEVTVPITLHPGYNTIEMGNPYGWAPDIDCFKLSKL</sequence>
<dbReference type="InterPro" id="IPR005084">
    <property type="entry name" value="CBM6"/>
</dbReference>
<evidence type="ECO:0000259" key="6">
    <source>
        <dbReference type="PROSITE" id="PS51175"/>
    </source>
</evidence>
<evidence type="ECO:0000313" key="8">
    <source>
        <dbReference type="Proteomes" id="UP001193734"/>
    </source>
</evidence>
<comment type="caution">
    <text evidence="7">The sequence shown here is derived from an EMBL/GenBank/DDBJ whole genome shotgun (WGS) entry which is preliminary data.</text>
</comment>
<gene>
    <name evidence="7" type="ORF">HPS55_04810</name>
</gene>
<keyword evidence="5" id="KW-0732">Signal</keyword>
<feature type="signal peptide" evidence="5">
    <location>
        <begin position="1"/>
        <end position="22"/>
    </location>
</feature>
<dbReference type="Pfam" id="PF16499">
    <property type="entry name" value="Melibiase_2"/>
    <property type="match status" value="1"/>
</dbReference>
<keyword evidence="4" id="KW-1015">Disulfide bond</keyword>
<evidence type="ECO:0000256" key="1">
    <source>
        <dbReference type="ARBA" id="ARBA00009743"/>
    </source>
</evidence>
<name>A0ABX2AVG5_9BACT</name>
<comment type="catalytic activity">
    <reaction evidence="4">
        <text>Hydrolysis of terminal, non-reducing alpha-D-galactose residues in alpha-D-galactosides, including galactose oligosaccharides, galactomannans and galactolipids.</text>
        <dbReference type="EC" id="3.2.1.22"/>
    </reaction>
</comment>
<organism evidence="7 8">
    <name type="scientific">Xylanibacter rodentium</name>
    <dbReference type="NCBI Taxonomy" id="2736289"/>
    <lineage>
        <taxon>Bacteria</taxon>
        <taxon>Pseudomonadati</taxon>
        <taxon>Bacteroidota</taxon>
        <taxon>Bacteroidia</taxon>
        <taxon>Bacteroidales</taxon>
        <taxon>Prevotellaceae</taxon>
        <taxon>Xylanibacter</taxon>
    </lineage>
</organism>
<feature type="chain" id="PRO_5046443316" description="Alpha-galactosidase" evidence="5">
    <location>
        <begin position="23"/>
        <end position="537"/>
    </location>
</feature>
<accession>A0ABX2AVG5</accession>
<dbReference type="GeneID" id="82157081"/>
<dbReference type="EMBL" id="JABKKE010000006">
    <property type="protein sequence ID" value="NPE13655.1"/>
    <property type="molecule type" value="Genomic_DNA"/>
</dbReference>
<dbReference type="SUPFAM" id="SSF51445">
    <property type="entry name" value="(Trans)glycosidases"/>
    <property type="match status" value="1"/>
</dbReference>
<comment type="similarity">
    <text evidence="1 4">Belongs to the glycosyl hydrolase 27 family.</text>
</comment>
<dbReference type="PANTHER" id="PTHR11452:SF75">
    <property type="entry name" value="ALPHA-GALACTOSIDASE MEL1"/>
    <property type="match status" value="1"/>
</dbReference>